<dbReference type="GO" id="GO:0016020">
    <property type="term" value="C:membrane"/>
    <property type="evidence" value="ECO:0007669"/>
    <property type="project" value="InterPro"/>
</dbReference>
<accession>A0A2C9CT14</accession>
<feature type="transmembrane region" description="Helical" evidence="1">
    <location>
        <begin position="180"/>
        <end position="198"/>
    </location>
</feature>
<gene>
    <name evidence="3" type="ORF">SAMN06273572_104163</name>
</gene>
<keyword evidence="4" id="KW-1185">Reference proteome</keyword>
<dbReference type="Pfam" id="PF00892">
    <property type="entry name" value="EamA"/>
    <property type="match status" value="2"/>
</dbReference>
<evidence type="ECO:0000313" key="4">
    <source>
        <dbReference type="Proteomes" id="UP000220034"/>
    </source>
</evidence>
<dbReference type="InterPro" id="IPR000620">
    <property type="entry name" value="EamA_dom"/>
</dbReference>
<dbReference type="AlphaFoldDB" id="A0A2C9CT14"/>
<feature type="transmembrane region" description="Helical" evidence="1">
    <location>
        <begin position="236"/>
        <end position="256"/>
    </location>
</feature>
<sequence length="288" mass="30926">MTQGQNGRAIGVMCLGILGLVMSDTAANELVDRYEALQIMFVRSCIALPLVMAIVVRAEGWGALRSKRPSIHLLRAILTLGATYTFFTSLRTLPLAGSTALALTAPLFVTALSVPLLGEKVGRLRWGALVVGFGGALVIVQPGADTLQPAALLALGTALCYALVMIAARWIHEGDSLRTVMFYLTLLPLVLSSWTLLLDWPVMTLADLTLFAAMAICGTFGITLITQAFRMAPAAIVAPFDYTALIWASFTGWLFFDELPMAATYFGAGIIVAAGLFVIWREAKLAQR</sequence>
<evidence type="ECO:0000259" key="2">
    <source>
        <dbReference type="Pfam" id="PF00892"/>
    </source>
</evidence>
<dbReference type="InterPro" id="IPR037185">
    <property type="entry name" value="EmrE-like"/>
</dbReference>
<keyword evidence="1" id="KW-0812">Transmembrane</keyword>
<dbReference type="EMBL" id="OCTN01000004">
    <property type="protein sequence ID" value="SOH94464.1"/>
    <property type="molecule type" value="Genomic_DNA"/>
</dbReference>
<dbReference type="PANTHER" id="PTHR22911">
    <property type="entry name" value="ACYL-MALONYL CONDENSING ENZYME-RELATED"/>
    <property type="match status" value="1"/>
</dbReference>
<dbReference type="SUPFAM" id="SSF103481">
    <property type="entry name" value="Multidrug resistance efflux transporter EmrE"/>
    <property type="match status" value="2"/>
</dbReference>
<keyword evidence="1" id="KW-1133">Transmembrane helix</keyword>
<feature type="domain" description="EamA" evidence="2">
    <location>
        <begin position="150"/>
        <end position="279"/>
    </location>
</feature>
<keyword evidence="1" id="KW-0472">Membrane</keyword>
<feature type="transmembrane region" description="Helical" evidence="1">
    <location>
        <begin position="210"/>
        <end position="229"/>
    </location>
</feature>
<dbReference type="Proteomes" id="UP000220034">
    <property type="component" value="Unassembled WGS sequence"/>
</dbReference>
<feature type="transmembrane region" description="Helical" evidence="1">
    <location>
        <begin position="70"/>
        <end position="87"/>
    </location>
</feature>
<evidence type="ECO:0000256" key="1">
    <source>
        <dbReference type="SAM" id="Phobius"/>
    </source>
</evidence>
<feature type="transmembrane region" description="Helical" evidence="1">
    <location>
        <begin position="262"/>
        <end position="280"/>
    </location>
</feature>
<evidence type="ECO:0000313" key="3">
    <source>
        <dbReference type="EMBL" id="SOH94464.1"/>
    </source>
</evidence>
<feature type="transmembrane region" description="Helical" evidence="1">
    <location>
        <begin position="126"/>
        <end position="144"/>
    </location>
</feature>
<feature type="domain" description="EamA" evidence="2">
    <location>
        <begin position="12"/>
        <end position="140"/>
    </location>
</feature>
<organism evidence="3 4">
    <name type="scientific">Pontivivens marinum</name>
    <dbReference type="NCBI Taxonomy" id="1690039"/>
    <lineage>
        <taxon>Bacteria</taxon>
        <taxon>Pseudomonadati</taxon>
        <taxon>Pseudomonadota</taxon>
        <taxon>Alphaproteobacteria</taxon>
        <taxon>Rhodobacterales</taxon>
        <taxon>Paracoccaceae</taxon>
        <taxon>Pontivivens</taxon>
    </lineage>
</organism>
<feature type="transmembrane region" description="Helical" evidence="1">
    <location>
        <begin position="150"/>
        <end position="168"/>
    </location>
</feature>
<dbReference type="PANTHER" id="PTHR22911:SF103">
    <property type="entry name" value="BLR2811 PROTEIN"/>
    <property type="match status" value="1"/>
</dbReference>
<proteinExistence type="predicted"/>
<reference evidence="4" key="1">
    <citation type="submission" date="2017-09" db="EMBL/GenBank/DDBJ databases">
        <authorList>
            <person name="Varghese N."/>
            <person name="Submissions S."/>
        </authorList>
    </citation>
    <scope>NUCLEOTIDE SEQUENCE [LARGE SCALE GENOMIC DNA]</scope>
    <source>
        <strain evidence="4">C7</strain>
    </source>
</reference>
<protein>
    <submittedName>
        <fullName evidence="3">Threonine/homoserine efflux transporter RhtA</fullName>
    </submittedName>
</protein>
<feature type="transmembrane region" description="Helical" evidence="1">
    <location>
        <begin position="93"/>
        <end position="114"/>
    </location>
</feature>
<dbReference type="RefSeq" id="WP_097930092.1">
    <property type="nucleotide sequence ID" value="NZ_OCTN01000004.1"/>
</dbReference>
<dbReference type="OrthoDB" id="9812899at2"/>
<name>A0A2C9CT14_9RHOB</name>
<feature type="transmembrane region" description="Helical" evidence="1">
    <location>
        <begin position="37"/>
        <end position="58"/>
    </location>
</feature>